<keyword evidence="4" id="KW-0676">Redox-active center</keyword>
<dbReference type="InterPro" id="IPR013766">
    <property type="entry name" value="Thioredoxin_domain"/>
</dbReference>
<dbReference type="RefSeq" id="WP_163345757.1">
    <property type="nucleotide sequence ID" value="NZ_CP048409.1"/>
</dbReference>
<name>A0A6C0RCS4_9BACT</name>
<organism evidence="7 8">
    <name type="scientific">Draconibacterium halophilum</name>
    <dbReference type="NCBI Taxonomy" id="2706887"/>
    <lineage>
        <taxon>Bacteria</taxon>
        <taxon>Pseudomonadati</taxon>
        <taxon>Bacteroidota</taxon>
        <taxon>Bacteroidia</taxon>
        <taxon>Marinilabiliales</taxon>
        <taxon>Prolixibacteraceae</taxon>
        <taxon>Draconibacterium</taxon>
    </lineage>
</organism>
<dbReference type="Gene3D" id="3.40.30.10">
    <property type="entry name" value="Glutaredoxin"/>
    <property type="match status" value="1"/>
</dbReference>
<evidence type="ECO:0000256" key="1">
    <source>
        <dbReference type="ARBA" id="ARBA00004196"/>
    </source>
</evidence>
<dbReference type="GO" id="GO:0030313">
    <property type="term" value="C:cell envelope"/>
    <property type="evidence" value="ECO:0007669"/>
    <property type="project" value="UniProtKB-SubCell"/>
</dbReference>
<reference evidence="7 8" key="1">
    <citation type="submission" date="2020-02" db="EMBL/GenBank/DDBJ databases">
        <title>Genome sequencing for Draconibacterium sp. strain M1.</title>
        <authorList>
            <person name="Park S.-J."/>
        </authorList>
    </citation>
    <scope>NUCLEOTIDE SEQUENCE [LARGE SCALE GENOMIC DNA]</scope>
    <source>
        <strain evidence="7 8">M1</strain>
    </source>
</reference>
<dbReference type="EMBL" id="CP048409">
    <property type="protein sequence ID" value="QIA07836.1"/>
    <property type="molecule type" value="Genomic_DNA"/>
</dbReference>
<evidence type="ECO:0000256" key="3">
    <source>
        <dbReference type="ARBA" id="ARBA00023157"/>
    </source>
</evidence>
<feature type="domain" description="Thioredoxin" evidence="6">
    <location>
        <begin position="37"/>
        <end position="181"/>
    </location>
</feature>
<evidence type="ECO:0000259" key="6">
    <source>
        <dbReference type="PROSITE" id="PS51352"/>
    </source>
</evidence>
<dbReference type="AlphaFoldDB" id="A0A6C0RCS4"/>
<dbReference type="InterPro" id="IPR013740">
    <property type="entry name" value="Redoxin"/>
</dbReference>
<dbReference type="Proteomes" id="UP000474630">
    <property type="component" value="Chromosome"/>
</dbReference>
<dbReference type="GO" id="GO:0017004">
    <property type="term" value="P:cytochrome complex assembly"/>
    <property type="evidence" value="ECO:0007669"/>
    <property type="project" value="UniProtKB-KW"/>
</dbReference>
<feature type="signal peptide" evidence="5">
    <location>
        <begin position="1"/>
        <end position="19"/>
    </location>
</feature>
<evidence type="ECO:0000256" key="4">
    <source>
        <dbReference type="ARBA" id="ARBA00023284"/>
    </source>
</evidence>
<sequence>MKKLFSFLCIILYAMSAFAQLNTIPEKEIPADYGYIVEIGQQMPNIEMKLTDGTKVSTADLKGKVTMLQFTASWCSVCRKEMPHIEKEIWQKHKNNDDFVLIGVDMDEPLNKVKDFKATMKTTYPLALDPGAEIFYTFAAKGAGVTRNVIIDKTGEIVYMTRLFKEEEFNEMVDVIDFLLEK</sequence>
<evidence type="ECO:0000256" key="2">
    <source>
        <dbReference type="ARBA" id="ARBA00022748"/>
    </source>
</evidence>
<keyword evidence="3" id="KW-1015">Disulfide bond</keyword>
<evidence type="ECO:0000313" key="8">
    <source>
        <dbReference type="Proteomes" id="UP000474630"/>
    </source>
</evidence>
<evidence type="ECO:0000313" key="7">
    <source>
        <dbReference type="EMBL" id="QIA07836.1"/>
    </source>
</evidence>
<keyword evidence="8" id="KW-1185">Reference proteome</keyword>
<protein>
    <submittedName>
        <fullName evidence="7">TlpA family protein disulfide reductase</fullName>
    </submittedName>
</protein>
<proteinExistence type="predicted"/>
<dbReference type="InterPro" id="IPR050553">
    <property type="entry name" value="Thioredoxin_ResA/DsbE_sf"/>
</dbReference>
<comment type="subcellular location">
    <subcellularLocation>
        <location evidence="1">Cell envelope</location>
    </subcellularLocation>
</comment>
<accession>A0A6C0RCS4</accession>
<dbReference type="Pfam" id="PF08534">
    <property type="entry name" value="Redoxin"/>
    <property type="match status" value="1"/>
</dbReference>
<keyword evidence="5" id="KW-0732">Signal</keyword>
<dbReference type="InterPro" id="IPR036249">
    <property type="entry name" value="Thioredoxin-like_sf"/>
</dbReference>
<evidence type="ECO:0000256" key="5">
    <source>
        <dbReference type="SAM" id="SignalP"/>
    </source>
</evidence>
<dbReference type="PROSITE" id="PS51352">
    <property type="entry name" value="THIOREDOXIN_2"/>
    <property type="match status" value="1"/>
</dbReference>
<dbReference type="SUPFAM" id="SSF52833">
    <property type="entry name" value="Thioredoxin-like"/>
    <property type="match status" value="1"/>
</dbReference>
<dbReference type="PANTHER" id="PTHR42852:SF6">
    <property type="entry name" value="THIOL:DISULFIDE INTERCHANGE PROTEIN DSBE"/>
    <property type="match status" value="1"/>
</dbReference>
<feature type="chain" id="PRO_5025632048" evidence="5">
    <location>
        <begin position="20"/>
        <end position="182"/>
    </location>
</feature>
<keyword evidence="2" id="KW-0201">Cytochrome c-type biogenesis</keyword>
<gene>
    <name evidence="7" type="ORF">G0Q07_08890</name>
</gene>
<dbReference type="PANTHER" id="PTHR42852">
    <property type="entry name" value="THIOL:DISULFIDE INTERCHANGE PROTEIN DSBE"/>
    <property type="match status" value="1"/>
</dbReference>
<dbReference type="CDD" id="cd02966">
    <property type="entry name" value="TlpA_like_family"/>
    <property type="match status" value="1"/>
</dbReference>
<dbReference type="GO" id="GO:0016491">
    <property type="term" value="F:oxidoreductase activity"/>
    <property type="evidence" value="ECO:0007669"/>
    <property type="project" value="InterPro"/>
</dbReference>
<dbReference type="KEGG" id="drc:G0Q07_08890"/>